<dbReference type="Pfam" id="PF01431">
    <property type="entry name" value="Peptidase_M13"/>
    <property type="match status" value="1"/>
</dbReference>
<keyword evidence="9" id="KW-0732">Signal</keyword>
<dbReference type="PRINTS" id="PR00786">
    <property type="entry name" value="NEPRILYSIN"/>
</dbReference>
<comment type="cofactor">
    <cofactor evidence="1">
        <name>Zn(2+)</name>
        <dbReference type="ChEBI" id="CHEBI:29105"/>
    </cofactor>
</comment>
<dbReference type="InterPro" id="IPR018497">
    <property type="entry name" value="Peptidase_M13_C"/>
</dbReference>
<dbReference type="Pfam" id="PF05649">
    <property type="entry name" value="Peptidase_M13_N"/>
    <property type="match status" value="1"/>
</dbReference>
<evidence type="ECO:0000313" key="12">
    <source>
        <dbReference type="EnsemblMetazoa" id="SCAU013222-PA"/>
    </source>
</evidence>
<feature type="chain" id="PRO_5009327605" description="Peptidase M13 C-terminal domain-containing protein" evidence="9">
    <location>
        <begin position="23"/>
        <end position="678"/>
    </location>
</feature>
<dbReference type="InterPro" id="IPR024079">
    <property type="entry name" value="MetalloPept_cat_dom_sf"/>
</dbReference>
<protein>
    <recommendedName>
        <fullName evidence="14">Peptidase M13 C-terminal domain-containing protein</fullName>
    </recommendedName>
</protein>
<dbReference type="InterPro" id="IPR042089">
    <property type="entry name" value="Peptidase_M13_dom_2"/>
</dbReference>
<sequence>MSQNVLIFYACVALLRAIHSQGLPIAVAELNAQHTPSVIRQTKATEMLKYFNDSIDPCEDFFEFTCGNFAKYHPTNTTLNTFEILEDAMFDKIKNEMHVEDSDDTDVDKNIKSFYRSCILAWDWVGSYKQKFQDLIKEFGRMPVLEGENWRESDFDWSSAVAKIIYKTGLQIFFKIGATGDLNDNSISRVAFVQPPFAFKDISLYVDESLSIAKQIRLQSIARELGVFMDARRGLNTKTAHEILDFETSLARGMFDNKLNVNLSEIYRLVPIDTIQEKYSPVWDTKKLVTEALGFTPDVLLIQPGYLDNTFEVMQKASPKTVANFLFYQYLANFMDDIYDQQQEKNCIISTRNVFHQPLVNLIYRKYFNEHIKEGVNVLWHELKTAFENTLKSDRLTWMSAETREYAIQKLKAINLELVTYEHNNFSQEFGGMDINDFDYIHNMKSILKRQGELARAKFDKPPPPIMPGGVSPINVIIENVIKVPIGILQPYYIWSSSYPYAYNFGTLGFVVAHEILHGFFGVGRLCDIKGNLLNWWDAESETHFRQHARCFVDQYKSYSYGGRPLPELANQDENIADNGGLHLAYEAYLSWCEKHQDAEESFPGLEYNNRQLFLISFGQLMCATSLTDIRAELAASDVHVPEKFRVIGPLSNFDEFAKEFKCSIGSAMHPAKKCGIY</sequence>
<dbReference type="Gene3D" id="3.40.390.10">
    <property type="entry name" value="Collagenase (Catalytic Domain)"/>
    <property type="match status" value="1"/>
</dbReference>
<dbReference type="SUPFAM" id="SSF55486">
    <property type="entry name" value="Metalloproteases ('zincins'), catalytic domain"/>
    <property type="match status" value="1"/>
</dbReference>
<keyword evidence="13" id="KW-1185">Reference proteome</keyword>
<dbReference type="Gene3D" id="1.10.1380.10">
    <property type="entry name" value="Neutral endopeptidase , domain2"/>
    <property type="match status" value="1"/>
</dbReference>
<dbReference type="InterPro" id="IPR000718">
    <property type="entry name" value="Peptidase_M13"/>
</dbReference>
<dbReference type="CDD" id="cd08662">
    <property type="entry name" value="M13"/>
    <property type="match status" value="1"/>
</dbReference>
<feature type="signal peptide" evidence="9">
    <location>
        <begin position="1"/>
        <end position="22"/>
    </location>
</feature>
<dbReference type="PANTHER" id="PTHR11733">
    <property type="entry name" value="ZINC METALLOPROTEASE FAMILY M13 NEPRILYSIN-RELATED"/>
    <property type="match status" value="1"/>
</dbReference>
<name>A0A1I8Q2D8_STOCA</name>
<dbReference type="PROSITE" id="PS51885">
    <property type="entry name" value="NEPRILYSIN"/>
    <property type="match status" value="1"/>
</dbReference>
<proteinExistence type="inferred from homology"/>
<evidence type="ECO:0000256" key="2">
    <source>
        <dbReference type="ARBA" id="ARBA00004401"/>
    </source>
</evidence>
<keyword evidence="8" id="KW-0482">Metalloprotease</keyword>
<accession>A0A1I8Q2D8</accession>
<evidence type="ECO:0000256" key="5">
    <source>
        <dbReference type="ARBA" id="ARBA00022723"/>
    </source>
</evidence>
<dbReference type="AlphaFoldDB" id="A0A1I8Q2D8"/>
<dbReference type="PANTHER" id="PTHR11733:SF238">
    <property type="entry name" value="FI07649P-RELATED"/>
    <property type="match status" value="1"/>
</dbReference>
<evidence type="ECO:0008006" key="14">
    <source>
        <dbReference type="Google" id="ProtNLM"/>
    </source>
</evidence>
<feature type="domain" description="Peptidase M13 N-terminal" evidence="11">
    <location>
        <begin position="57"/>
        <end position="416"/>
    </location>
</feature>
<dbReference type="EnsemblMetazoa" id="SCAU013222-RA">
    <property type="protein sequence ID" value="SCAU013222-PA"/>
    <property type="gene ID" value="SCAU013222"/>
</dbReference>
<evidence type="ECO:0000256" key="3">
    <source>
        <dbReference type="ARBA" id="ARBA00007357"/>
    </source>
</evidence>
<evidence type="ECO:0000256" key="1">
    <source>
        <dbReference type="ARBA" id="ARBA00001947"/>
    </source>
</evidence>
<dbReference type="InterPro" id="IPR008753">
    <property type="entry name" value="Peptidase_M13_N"/>
</dbReference>
<evidence type="ECO:0000256" key="7">
    <source>
        <dbReference type="ARBA" id="ARBA00022833"/>
    </source>
</evidence>
<keyword evidence="6" id="KW-0378">Hydrolase</keyword>
<dbReference type="Proteomes" id="UP000095300">
    <property type="component" value="Unassembled WGS sequence"/>
</dbReference>
<evidence type="ECO:0000256" key="8">
    <source>
        <dbReference type="ARBA" id="ARBA00023049"/>
    </source>
</evidence>
<comment type="similarity">
    <text evidence="3">Belongs to the peptidase M13 family.</text>
</comment>
<evidence type="ECO:0000256" key="9">
    <source>
        <dbReference type="SAM" id="SignalP"/>
    </source>
</evidence>
<dbReference type="KEGG" id="scac:106082831"/>
<feature type="domain" description="Peptidase M13 C-terminal" evidence="10">
    <location>
        <begin position="479"/>
        <end position="676"/>
    </location>
</feature>
<evidence type="ECO:0000259" key="10">
    <source>
        <dbReference type="Pfam" id="PF01431"/>
    </source>
</evidence>
<dbReference type="GO" id="GO:0016485">
    <property type="term" value="P:protein processing"/>
    <property type="evidence" value="ECO:0007669"/>
    <property type="project" value="TreeGrafter"/>
</dbReference>
<dbReference type="GO" id="GO:0004222">
    <property type="term" value="F:metalloendopeptidase activity"/>
    <property type="evidence" value="ECO:0007669"/>
    <property type="project" value="InterPro"/>
</dbReference>
<gene>
    <name evidence="12" type="primary">106082831</name>
</gene>
<dbReference type="GO" id="GO:0005886">
    <property type="term" value="C:plasma membrane"/>
    <property type="evidence" value="ECO:0007669"/>
    <property type="project" value="UniProtKB-SubCell"/>
</dbReference>
<organism evidence="12 13">
    <name type="scientific">Stomoxys calcitrans</name>
    <name type="common">Stable fly</name>
    <name type="synonym">Conops calcitrans</name>
    <dbReference type="NCBI Taxonomy" id="35570"/>
    <lineage>
        <taxon>Eukaryota</taxon>
        <taxon>Metazoa</taxon>
        <taxon>Ecdysozoa</taxon>
        <taxon>Arthropoda</taxon>
        <taxon>Hexapoda</taxon>
        <taxon>Insecta</taxon>
        <taxon>Pterygota</taxon>
        <taxon>Neoptera</taxon>
        <taxon>Endopterygota</taxon>
        <taxon>Diptera</taxon>
        <taxon>Brachycera</taxon>
        <taxon>Muscomorpha</taxon>
        <taxon>Muscoidea</taxon>
        <taxon>Muscidae</taxon>
        <taxon>Stomoxys</taxon>
    </lineage>
</organism>
<comment type="subcellular location">
    <subcellularLocation>
        <location evidence="2">Cell membrane</location>
        <topology evidence="2">Single-pass type II membrane protein</topology>
    </subcellularLocation>
</comment>
<keyword evidence="4" id="KW-0645">Protease</keyword>
<dbReference type="OrthoDB" id="6475849at2759"/>
<evidence type="ECO:0000256" key="4">
    <source>
        <dbReference type="ARBA" id="ARBA00022670"/>
    </source>
</evidence>
<keyword evidence="7" id="KW-0862">Zinc</keyword>
<evidence type="ECO:0000256" key="6">
    <source>
        <dbReference type="ARBA" id="ARBA00022801"/>
    </source>
</evidence>
<keyword evidence="5" id="KW-0479">Metal-binding</keyword>
<dbReference type="GO" id="GO:0046872">
    <property type="term" value="F:metal ion binding"/>
    <property type="evidence" value="ECO:0007669"/>
    <property type="project" value="UniProtKB-KW"/>
</dbReference>
<evidence type="ECO:0000313" key="13">
    <source>
        <dbReference type="Proteomes" id="UP000095300"/>
    </source>
</evidence>
<evidence type="ECO:0000259" key="11">
    <source>
        <dbReference type="Pfam" id="PF05649"/>
    </source>
</evidence>
<reference evidence="12" key="1">
    <citation type="submission" date="2020-05" db="UniProtKB">
        <authorList>
            <consortium name="EnsemblMetazoa"/>
        </authorList>
    </citation>
    <scope>IDENTIFICATION</scope>
    <source>
        <strain evidence="12">USDA</strain>
    </source>
</reference>
<dbReference type="VEuPathDB" id="VectorBase:SCAU013222"/>